<evidence type="ECO:0000256" key="7">
    <source>
        <dbReference type="ARBA" id="ARBA00022989"/>
    </source>
</evidence>
<keyword evidence="8" id="KW-0472">Membrane</keyword>
<dbReference type="Pfam" id="PF08263">
    <property type="entry name" value="LRRNT_2"/>
    <property type="match status" value="1"/>
</dbReference>
<dbReference type="PANTHER" id="PTHR48059:SF21">
    <property type="entry name" value="LEUCINE-RICH REPEAT-CONTAINING N-TERMINAL PLANT-TYPE DOMAIN-CONTAINING PROTEIN"/>
    <property type="match status" value="1"/>
</dbReference>
<dbReference type="InterPro" id="IPR051848">
    <property type="entry name" value="PGIP"/>
</dbReference>
<accession>A0A6P5EP62</accession>
<keyword evidence="4" id="KW-0812">Transmembrane</keyword>
<evidence type="ECO:0000313" key="12">
    <source>
        <dbReference type="Proteomes" id="UP000515123"/>
    </source>
</evidence>
<gene>
    <name evidence="13" type="primary">LOC109708118</name>
</gene>
<evidence type="ECO:0000256" key="8">
    <source>
        <dbReference type="ARBA" id="ARBA00023136"/>
    </source>
</evidence>
<organism evidence="12 13">
    <name type="scientific">Ananas comosus</name>
    <name type="common">Pineapple</name>
    <name type="synonym">Ananas ananas</name>
    <dbReference type="NCBI Taxonomy" id="4615"/>
    <lineage>
        <taxon>Eukaryota</taxon>
        <taxon>Viridiplantae</taxon>
        <taxon>Streptophyta</taxon>
        <taxon>Embryophyta</taxon>
        <taxon>Tracheophyta</taxon>
        <taxon>Spermatophyta</taxon>
        <taxon>Magnoliopsida</taxon>
        <taxon>Liliopsida</taxon>
        <taxon>Poales</taxon>
        <taxon>Bromeliaceae</taxon>
        <taxon>Bromelioideae</taxon>
        <taxon>Ananas</taxon>
    </lineage>
</organism>
<name>A0A6P5EP62_ANACO</name>
<keyword evidence="5 10" id="KW-0732">Signal</keyword>
<reference evidence="13" key="2">
    <citation type="submission" date="2025-08" db="UniProtKB">
        <authorList>
            <consortium name="RefSeq"/>
        </authorList>
    </citation>
    <scope>IDENTIFICATION</scope>
    <source>
        <tissue evidence="13">Leaf</tissue>
    </source>
</reference>
<dbReference type="InterPro" id="IPR001611">
    <property type="entry name" value="Leu-rich_rpt"/>
</dbReference>
<comment type="similarity">
    <text evidence="9">Belongs to the polygalacturonase-inhibiting protein family.</text>
</comment>
<evidence type="ECO:0000259" key="11">
    <source>
        <dbReference type="Pfam" id="PF08263"/>
    </source>
</evidence>
<dbReference type="GeneID" id="109708118"/>
<evidence type="ECO:0000256" key="3">
    <source>
        <dbReference type="ARBA" id="ARBA00022614"/>
    </source>
</evidence>
<evidence type="ECO:0000313" key="13">
    <source>
        <dbReference type="RefSeq" id="XP_020085309.1"/>
    </source>
</evidence>
<evidence type="ECO:0000256" key="2">
    <source>
        <dbReference type="ARBA" id="ARBA00004196"/>
    </source>
</evidence>
<dbReference type="Gramene" id="Aco021559.1.mrna1">
    <property type="protein sequence ID" value="Aco021559.1.mrna1"/>
    <property type="gene ID" value="Aco021559.1.path1"/>
</dbReference>
<evidence type="ECO:0000256" key="9">
    <source>
        <dbReference type="ARBA" id="ARBA00038043"/>
    </source>
</evidence>
<proteinExistence type="inferred from homology"/>
<dbReference type="Proteomes" id="UP000515123">
    <property type="component" value="Linkage group 3"/>
</dbReference>
<dbReference type="OrthoDB" id="676979at2759"/>
<keyword evidence="3" id="KW-0433">Leucine-rich repeat</keyword>
<dbReference type="InterPro" id="IPR013210">
    <property type="entry name" value="LRR_N_plant-typ"/>
</dbReference>
<keyword evidence="7" id="KW-1133">Transmembrane helix</keyword>
<feature type="chain" id="PRO_5027730677" evidence="10">
    <location>
        <begin position="22"/>
        <end position="282"/>
    </location>
</feature>
<dbReference type="FunFam" id="3.80.10.10:FF:000129">
    <property type="entry name" value="Leucine-rich repeat receptor-like kinase"/>
    <property type="match status" value="1"/>
</dbReference>
<reference evidence="12" key="1">
    <citation type="journal article" date="2015" name="Nat. Genet.">
        <title>The pineapple genome and the evolution of CAM photosynthesis.</title>
        <authorList>
            <person name="Ming R."/>
            <person name="VanBuren R."/>
            <person name="Wai C.M."/>
            <person name="Tang H."/>
            <person name="Schatz M.C."/>
            <person name="Bowers J.E."/>
            <person name="Lyons E."/>
            <person name="Wang M.L."/>
            <person name="Chen J."/>
            <person name="Biggers E."/>
            <person name="Zhang J."/>
            <person name="Huang L."/>
            <person name="Zhang L."/>
            <person name="Miao W."/>
            <person name="Zhang J."/>
            <person name="Ye Z."/>
            <person name="Miao C."/>
            <person name="Lin Z."/>
            <person name="Wang H."/>
            <person name="Zhou H."/>
            <person name="Yim W.C."/>
            <person name="Priest H.D."/>
            <person name="Zheng C."/>
            <person name="Woodhouse M."/>
            <person name="Edger P.P."/>
            <person name="Guyot R."/>
            <person name="Guo H.B."/>
            <person name="Guo H."/>
            <person name="Zheng G."/>
            <person name="Singh R."/>
            <person name="Sharma A."/>
            <person name="Min X."/>
            <person name="Zheng Y."/>
            <person name="Lee H."/>
            <person name="Gurtowski J."/>
            <person name="Sedlazeck F.J."/>
            <person name="Harkess A."/>
            <person name="McKain M.R."/>
            <person name="Liao Z."/>
            <person name="Fang J."/>
            <person name="Liu J."/>
            <person name="Zhang X."/>
            <person name="Zhang Q."/>
            <person name="Hu W."/>
            <person name="Qin Y."/>
            <person name="Wang K."/>
            <person name="Chen L.Y."/>
            <person name="Shirley N."/>
            <person name="Lin Y.R."/>
            <person name="Liu L.Y."/>
            <person name="Hernandez A.G."/>
            <person name="Wright C.L."/>
            <person name="Bulone V."/>
            <person name="Tuskan G.A."/>
            <person name="Heath K."/>
            <person name="Zee F."/>
            <person name="Moore P.H."/>
            <person name="Sunkar R."/>
            <person name="Leebens-Mack J.H."/>
            <person name="Mockler T."/>
            <person name="Bennetzen J.L."/>
            <person name="Freeling M."/>
            <person name="Sankoff D."/>
            <person name="Paterson A.H."/>
            <person name="Zhu X."/>
            <person name="Yang X."/>
            <person name="Smith J.A."/>
            <person name="Cushman J.C."/>
            <person name="Paull R.E."/>
            <person name="Yu Q."/>
        </authorList>
    </citation>
    <scope>NUCLEOTIDE SEQUENCE [LARGE SCALE GENOMIC DNA]</scope>
    <source>
        <strain evidence="12">cv. F153</strain>
    </source>
</reference>
<dbReference type="InterPro" id="IPR032675">
    <property type="entry name" value="LRR_dom_sf"/>
</dbReference>
<keyword evidence="12" id="KW-1185">Reference proteome</keyword>
<evidence type="ECO:0000256" key="4">
    <source>
        <dbReference type="ARBA" id="ARBA00022692"/>
    </source>
</evidence>
<dbReference type="SUPFAM" id="SSF52058">
    <property type="entry name" value="L domain-like"/>
    <property type="match status" value="1"/>
</dbReference>
<dbReference type="PANTHER" id="PTHR48059">
    <property type="entry name" value="POLYGALACTURONASE INHIBITOR 1"/>
    <property type="match status" value="1"/>
</dbReference>
<feature type="signal peptide" evidence="10">
    <location>
        <begin position="1"/>
        <end position="21"/>
    </location>
</feature>
<dbReference type="RefSeq" id="XP_020085309.1">
    <property type="nucleotide sequence ID" value="XM_020229720.1"/>
</dbReference>
<comment type="subcellular location">
    <subcellularLocation>
        <location evidence="2">Cell envelope</location>
    </subcellularLocation>
    <subcellularLocation>
        <location evidence="1">Membrane</location>
        <topology evidence="1">Single-pass membrane protein</topology>
    </subcellularLocation>
</comment>
<evidence type="ECO:0000256" key="6">
    <source>
        <dbReference type="ARBA" id="ARBA00022737"/>
    </source>
</evidence>
<dbReference type="Gene3D" id="3.80.10.10">
    <property type="entry name" value="Ribonuclease Inhibitor"/>
    <property type="match status" value="2"/>
</dbReference>
<dbReference type="GO" id="GO:0016020">
    <property type="term" value="C:membrane"/>
    <property type="evidence" value="ECO:0007669"/>
    <property type="project" value="UniProtKB-SubCell"/>
</dbReference>
<evidence type="ECO:0000256" key="10">
    <source>
        <dbReference type="SAM" id="SignalP"/>
    </source>
</evidence>
<evidence type="ECO:0000256" key="1">
    <source>
        <dbReference type="ARBA" id="ARBA00004167"/>
    </source>
</evidence>
<protein>
    <submittedName>
        <fullName evidence="13">Polygalacturonase inhibitor-like isoform X1</fullName>
    </submittedName>
</protein>
<keyword evidence="6" id="KW-0677">Repeat</keyword>
<feature type="domain" description="Leucine-rich repeat-containing N-terminal plant-type" evidence="11">
    <location>
        <begin position="33"/>
        <end position="70"/>
    </location>
</feature>
<sequence>MPYAPLTPSAILSSLLLFSSAAFLAFAAACDGGDKAALIEIKAAFGNPAGLSSWTSGSPCCSAWSGVECDSTTGRVTSLTVFALNVSARVPPAIANLSALQSLNLAYNRLYGPLPAFLGPPHLPDLSFLRLDGNRLSGRIPATLTVFDLSLVGNRLSGPLPPSFAGATFGDVDLGDNRLTGDASFLFGHKKKLNALNLERNRFEFDLSRVQLPKVMDILKIAHNMIYGRIPAEAAHRKWLQFDVSYNRLCGPIPQSKYIQQFGASHFDHNKCLCGPPLAPCS</sequence>
<evidence type="ECO:0000256" key="5">
    <source>
        <dbReference type="ARBA" id="ARBA00022729"/>
    </source>
</evidence>
<dbReference type="Pfam" id="PF00560">
    <property type="entry name" value="LRR_1"/>
    <property type="match status" value="1"/>
</dbReference>
<dbReference type="AlphaFoldDB" id="A0A6P5EP62"/>